<organism evidence="4 5">
    <name type="scientific">Phocaeicola vulgatus</name>
    <name type="common">Bacteroides vulgatus</name>
    <dbReference type="NCBI Taxonomy" id="821"/>
    <lineage>
        <taxon>Bacteria</taxon>
        <taxon>Pseudomonadati</taxon>
        <taxon>Bacteroidota</taxon>
        <taxon>Bacteroidia</taxon>
        <taxon>Bacteroidales</taxon>
        <taxon>Bacteroidaceae</taxon>
        <taxon>Phocaeicola</taxon>
    </lineage>
</organism>
<evidence type="ECO:0000313" key="3">
    <source>
        <dbReference type="EMBL" id="MSS48229.1"/>
    </source>
</evidence>
<name>A0A396AK25_PHOVU</name>
<dbReference type="InterPro" id="IPR012424">
    <property type="entry name" value="Conjugative_transposon_TraJ_C"/>
</dbReference>
<feature type="transmembrane region" description="Helical" evidence="1">
    <location>
        <begin position="195"/>
        <end position="216"/>
    </location>
</feature>
<reference evidence="4 5" key="1">
    <citation type="submission" date="2018-08" db="EMBL/GenBank/DDBJ databases">
        <title>A genome reference for cultivated species of the human gut microbiota.</title>
        <authorList>
            <person name="Zou Y."/>
            <person name="Xue W."/>
            <person name="Luo G."/>
        </authorList>
    </citation>
    <scope>NUCLEOTIDE SEQUENCE [LARGE SCALE GENOMIC DNA]</scope>
    <source>
        <strain evidence="4 5">TF05-18</strain>
    </source>
</reference>
<dbReference type="EMBL" id="VULU01000011">
    <property type="protein sequence ID" value="MSS48229.1"/>
    <property type="molecule type" value="Genomic_DNA"/>
</dbReference>
<reference evidence="3 6" key="2">
    <citation type="submission" date="2019-09" db="EMBL/GenBank/DDBJ databases">
        <title>In-depth cultivation of the pig gut microbiome towards novel bacterial diversity and tailored functional studies.</title>
        <authorList>
            <person name="Wylensek D."/>
            <person name="Hitch T.C.A."/>
            <person name="Clavel T."/>
        </authorList>
    </citation>
    <scope>NUCLEOTIDE SEQUENCE [LARGE SCALE GENOMIC DNA]</scope>
    <source>
        <strain evidence="3 6">WCA-389-WT-3C</strain>
    </source>
</reference>
<evidence type="ECO:0000313" key="5">
    <source>
        <dbReference type="Proteomes" id="UP000261278"/>
    </source>
</evidence>
<feature type="transmembrane region" description="Helical" evidence="1">
    <location>
        <begin position="272"/>
        <end position="296"/>
    </location>
</feature>
<proteinExistence type="predicted"/>
<evidence type="ECO:0000313" key="4">
    <source>
        <dbReference type="EMBL" id="RGL83122.1"/>
    </source>
</evidence>
<sequence length="337" mass="37601">MVLLSVDFSNLHTILESLYNEMMPLCEDMLDVAKGLAGLGALFYVAVRVWQSLARAEPIDVYPLLRPFAIGICIMLFPTLVLGTMNTVLSPIVQGTHKMLEGQTMDMQQYREQKDRLEREAMLRNPETAYLVSDEEFDRQLDELGWSPDAMATRMGMYMEVGMYNLEKNIRDAFRSLLELLFAAASLLIDTVRTFFLVVLSILGPIAFAFSVWDGFQSTLSQWFTRYISVYLWLPVSDLFSCMLAKIQVLMLQNDILELQNNPNYSLDNSNSVYVIFMLIGIIGYFTVPTVAGWIVQAGGAGNYNRNINRTATKAGGFAAGAAGSGLGNIGGRLRGK</sequence>
<comment type="caution">
    <text evidence="4">The sequence shown here is derived from an EMBL/GenBank/DDBJ whole genome shotgun (WGS) entry which is preliminary data.</text>
</comment>
<feature type="domain" description="Conjugative transposon TraJ C-terminal" evidence="2">
    <location>
        <begin position="7"/>
        <end position="330"/>
    </location>
</feature>
<evidence type="ECO:0000313" key="6">
    <source>
        <dbReference type="Proteomes" id="UP000460950"/>
    </source>
</evidence>
<accession>A0A396AK25</accession>
<dbReference type="Proteomes" id="UP000261278">
    <property type="component" value="Unassembled WGS sequence"/>
</dbReference>
<dbReference type="InterPro" id="IPR022393">
    <property type="entry name" value="Conjugative_transposon_TraJ"/>
</dbReference>
<protein>
    <submittedName>
        <fullName evidence="4">Conjugative transposon protein TraJ</fullName>
    </submittedName>
</protein>
<dbReference type="EMBL" id="QSSN01000025">
    <property type="protein sequence ID" value="RGL83122.1"/>
    <property type="molecule type" value="Genomic_DNA"/>
</dbReference>
<dbReference type="NCBIfam" id="TIGR03782">
    <property type="entry name" value="Bac_Flav_CT_J"/>
    <property type="match status" value="1"/>
</dbReference>
<keyword evidence="1" id="KW-0812">Transmembrane</keyword>
<evidence type="ECO:0000259" key="2">
    <source>
        <dbReference type="Pfam" id="PF07863"/>
    </source>
</evidence>
<keyword evidence="1" id="KW-0472">Membrane</keyword>
<keyword evidence="1" id="KW-1133">Transmembrane helix</keyword>
<feature type="transmembrane region" description="Helical" evidence="1">
    <location>
        <begin position="68"/>
        <end position="89"/>
    </location>
</feature>
<dbReference type="RefSeq" id="WP_004294973.1">
    <property type="nucleotide sequence ID" value="NZ_CAXSKM010000028.1"/>
</dbReference>
<dbReference type="Proteomes" id="UP000460950">
    <property type="component" value="Unassembled WGS sequence"/>
</dbReference>
<dbReference type="AlphaFoldDB" id="A0A396AK25"/>
<evidence type="ECO:0000256" key="1">
    <source>
        <dbReference type="SAM" id="Phobius"/>
    </source>
</evidence>
<dbReference type="Pfam" id="PF07863">
    <property type="entry name" value="CtnDOT_TraJ"/>
    <property type="match status" value="1"/>
</dbReference>
<gene>
    <name evidence="4" type="primary">traJ</name>
    <name evidence="4" type="ORF">DXC44_17400</name>
    <name evidence="3" type="ORF">FYJ30_07850</name>
</gene>